<dbReference type="PANTHER" id="PTHR22834:SF20">
    <property type="entry name" value="SH3 DOMAIN-CONTAINING PROTEIN"/>
    <property type="match status" value="1"/>
</dbReference>
<evidence type="ECO:0000313" key="4">
    <source>
        <dbReference type="EMBL" id="KAK8175534.1"/>
    </source>
</evidence>
<feature type="compositionally biased region" description="Polar residues" evidence="2">
    <location>
        <begin position="382"/>
        <end position="403"/>
    </location>
</feature>
<feature type="compositionally biased region" description="Polar residues" evidence="2">
    <location>
        <begin position="1698"/>
        <end position="1717"/>
    </location>
</feature>
<dbReference type="SUPFAM" id="SSF103657">
    <property type="entry name" value="BAR/IMD domain-like"/>
    <property type="match status" value="1"/>
</dbReference>
<feature type="region of interest" description="Disordered" evidence="2">
    <location>
        <begin position="359"/>
        <end position="684"/>
    </location>
</feature>
<feature type="region of interest" description="Disordered" evidence="2">
    <location>
        <begin position="700"/>
        <end position="736"/>
    </location>
</feature>
<accession>A0ABR1Y3G2</accession>
<dbReference type="SUPFAM" id="SSF48065">
    <property type="entry name" value="DBL homology domain (DH-domain)"/>
    <property type="match status" value="1"/>
</dbReference>
<organism evidence="4 5">
    <name type="scientific">Phyllosticta citrichinensis</name>
    <dbReference type="NCBI Taxonomy" id="1130410"/>
    <lineage>
        <taxon>Eukaryota</taxon>
        <taxon>Fungi</taxon>
        <taxon>Dikarya</taxon>
        <taxon>Ascomycota</taxon>
        <taxon>Pezizomycotina</taxon>
        <taxon>Dothideomycetes</taxon>
        <taxon>Dothideomycetes incertae sedis</taxon>
        <taxon>Botryosphaeriales</taxon>
        <taxon>Phyllostictaceae</taxon>
        <taxon>Phyllosticta</taxon>
    </lineage>
</organism>
<dbReference type="PANTHER" id="PTHR22834">
    <property type="entry name" value="NUCLEAR FUSION PROTEIN FUS2"/>
    <property type="match status" value="1"/>
</dbReference>
<protein>
    <recommendedName>
        <fullName evidence="3">DH domain-containing protein</fullName>
    </recommendedName>
</protein>
<evidence type="ECO:0000313" key="5">
    <source>
        <dbReference type="Proteomes" id="UP001456524"/>
    </source>
</evidence>
<feature type="compositionally biased region" description="Polar residues" evidence="2">
    <location>
        <begin position="180"/>
        <end position="191"/>
    </location>
</feature>
<feature type="region of interest" description="Disordered" evidence="2">
    <location>
        <begin position="1199"/>
        <end position="1229"/>
    </location>
</feature>
<feature type="compositionally biased region" description="Polar residues" evidence="2">
    <location>
        <begin position="1762"/>
        <end position="1794"/>
    </location>
</feature>
<evidence type="ECO:0000256" key="2">
    <source>
        <dbReference type="SAM" id="MobiDB-lite"/>
    </source>
</evidence>
<feature type="compositionally biased region" description="Low complexity" evidence="2">
    <location>
        <begin position="1069"/>
        <end position="1083"/>
    </location>
</feature>
<feature type="compositionally biased region" description="Polar residues" evidence="2">
    <location>
        <begin position="1731"/>
        <end position="1748"/>
    </location>
</feature>
<feature type="compositionally biased region" description="Polar residues" evidence="2">
    <location>
        <begin position="1005"/>
        <end position="1021"/>
    </location>
</feature>
<feature type="compositionally biased region" description="Polar residues" evidence="2">
    <location>
        <begin position="108"/>
        <end position="127"/>
    </location>
</feature>
<feature type="compositionally biased region" description="Polar residues" evidence="2">
    <location>
        <begin position="1646"/>
        <end position="1667"/>
    </location>
</feature>
<feature type="compositionally biased region" description="Polar residues" evidence="2">
    <location>
        <begin position="359"/>
        <end position="374"/>
    </location>
</feature>
<feature type="region of interest" description="Disordered" evidence="2">
    <location>
        <begin position="1646"/>
        <end position="1814"/>
    </location>
</feature>
<dbReference type="InterPro" id="IPR000219">
    <property type="entry name" value="DH_dom"/>
</dbReference>
<dbReference type="InterPro" id="IPR051492">
    <property type="entry name" value="Dynamin-Rho_GEF"/>
</dbReference>
<feature type="compositionally biased region" description="Basic and acidic residues" evidence="2">
    <location>
        <begin position="654"/>
        <end position="670"/>
    </location>
</feature>
<feature type="compositionally biased region" description="Basic and acidic residues" evidence="2">
    <location>
        <begin position="1022"/>
        <end position="1037"/>
    </location>
</feature>
<dbReference type="InterPro" id="IPR027267">
    <property type="entry name" value="AH/BAR_dom_sf"/>
</dbReference>
<name>A0ABR1Y3G2_9PEZI</name>
<feature type="region of interest" description="Disordered" evidence="2">
    <location>
        <begin position="1"/>
        <end position="20"/>
    </location>
</feature>
<dbReference type="CDD" id="cd07589">
    <property type="entry name" value="BAR_DNMBP"/>
    <property type="match status" value="1"/>
</dbReference>
<feature type="region of interest" description="Disordered" evidence="2">
    <location>
        <begin position="28"/>
        <end position="292"/>
    </location>
</feature>
<dbReference type="EMBL" id="JBBWUH010000002">
    <property type="protein sequence ID" value="KAK8175534.1"/>
    <property type="molecule type" value="Genomic_DNA"/>
</dbReference>
<feature type="region of interest" description="Disordered" evidence="2">
    <location>
        <begin position="873"/>
        <end position="898"/>
    </location>
</feature>
<dbReference type="CDD" id="cd00160">
    <property type="entry name" value="RhoGEF"/>
    <property type="match status" value="1"/>
</dbReference>
<evidence type="ECO:0000259" key="3">
    <source>
        <dbReference type="PROSITE" id="PS50010"/>
    </source>
</evidence>
<sequence length="1889" mass="207588">MQQEDIESWTDSAPSSYLDHQRDCRAAYLPNGSLPQDDDDDDDSLNAPDVRDPDDFYRQGPFFSSTCSPQSDKVVNGGVMATVSTRPNPPPHPFSHDTKPPSPALKSARQNLRSVSNPTSSIPVPNGSSTSTVSTNTHRPAVKNLVNKFNQPTTANDGSGSSKLRKPAPTFRPTPRHASSPASTPSQTVASTHDKDASHTSPVESSRDASNGSSALNGGTSSRSTPKRDGKPHSPRHNNSESVSSIHSVSNFSGRPLLFGELPRDAQPSESPGYGINAAARHRSGSWDGGALGSGPRFLTAQDYTAYESPESFKTAETTIQDRLASAQAHRKSKSDLSGLPLSLATEAQINANSIDQFDEQMSSSTEQVRSPTFSKIPFPTSRRTSLNSESNPSPLHSRANSRMSDRIYQPASPSLHKGAHGKENTPSSAQRHGSAKRGSADGPKVPVQIKVPPLPTSPVLRSSRPRQTVSAASTASSRAKVSEKSRIPSSSSGPATKHAGASKTKTKDLAWSTARTSCGGPSIADRRAAIEKSMRARGVKAQAPRAESKTRVQVESRPVSPTSPAPDAQPQQIYESEKAEEEMREDSAGSESQGRNLSLQTNDIPPLTEESEAPPTAVTEIETDESPILGVLAPPLVPQPESKFDDTSTSESDSEHLQNKPEPAQEHDNQAVAGHGNDADDSSNILDSVMHLRQSRISNTPTEFTDESSSEQPNTGSIDIMLGPASSLEETPPLWSIQGPTLEEHAIRWQGNELGNCGESLYDDRYSSVAPEDLTGVAVDSNDYDPSHDPRSAADWTPHIHHPAENRFTLDSEGYTKVREILDSYHGSTPVTPEMAHGFQQQFQTVSPNLAHLHTEWSSTEKTQRFLSELLGATEQPSRKSPSPEETPKQSTRRQVRSDFLDEYEQSLAPEGDYSGTVIVYSSTKLYGKEQEDDESDANPQDAMEPPAPPPKDWRFSPLPRPPVETHASSGAITPFDTVSRLSSPFQSALPENPARDGLGLSFESRSTNGKQSRNSSTTRSPEKVHSPSARGKKEVLSGMASPASTSARSRRFVSASPTVEQADSEYTRSTSTDRTSESGGSVLTQRISSRAPGKKSIDTTSETLEELDPKVEQSLRRRRYVVKELIDTELHYFQDMKVVEDIYKGTSFAIHEVTDEDRRILFGNTAELVEFSLQFLDSLRPAAEGIYKLNHHGRWAEKEKERQSVGTENSVATGGSADTNDDPVSVSSDRQTRIGAVFMEHLTDMERVYSVYVQNHGAANTRLMKMQENKQVNIWLGECHKYAADITSAWDLDALIVKPTQRFLKYAMLLDSILKDTPSDHPDYQNLKAASDGMRSMSARINETKGRKEIVEKIVTRKREKSDGGSMAFSLKAFGRRTEKIKQQVGLAEAVDDPEYDAISQKFGGHFFQLQIVMRDVEKYLEDLQKLVDQNNLVATELEGWLDISFPLHLEIESKWRQYVMVIREITACGLIAHRDEVRKSVIKPIQILWELHGKPQKLMQKRKKRLPEYAKFKVAKENGTTVEKKLKEVADEFVAINGALKDELPLLYAKTKVLIENCQRNLIDSQRRWYQVFATKLGQILAVGEDVGKHGNDNAELVNIFNRDYKRVQEELERIEGVMRSLRELATFSPAATFMTDSDFSIKRPSTFSSSRRTQSIASDQSIVVGSPEAGQSKRTSGNYNHMPDVGTPLLSEPHQVSPTSSTPGRIRTGSTMSSRDHSAPHSFALPTVTSAGHFSPRPSTSSGRNADALNTGFGPRLSSENADQGRTSGQSSFSTQTAVSQHTRTSSIFSSAMPMSDFPHDPRDDTDTEVGPKSDKVLFLAASLFEFNIAHDRREAGFPYLVYVPGEVFDVLAMRGELWLARNQDDPNRTVGWIWEKHFATLSEQ</sequence>
<feature type="compositionally biased region" description="Low complexity" evidence="2">
    <location>
        <begin position="240"/>
        <end position="253"/>
    </location>
</feature>
<evidence type="ECO:0000256" key="1">
    <source>
        <dbReference type="SAM" id="Coils"/>
    </source>
</evidence>
<feature type="compositionally biased region" description="Low complexity" evidence="2">
    <location>
        <begin position="471"/>
        <end position="480"/>
    </location>
</feature>
<reference evidence="4 5" key="1">
    <citation type="journal article" date="2022" name="G3 (Bethesda)">
        <title>Enemy or ally: a genomic approach to elucidate the lifestyle of Phyllosticta citrichinaensis.</title>
        <authorList>
            <person name="Buijs V.A."/>
            <person name="Groenewald J.Z."/>
            <person name="Haridas S."/>
            <person name="LaButti K.M."/>
            <person name="Lipzen A."/>
            <person name="Martin F.M."/>
            <person name="Barry K."/>
            <person name="Grigoriev I.V."/>
            <person name="Crous P.W."/>
            <person name="Seidl M.F."/>
        </authorList>
    </citation>
    <scope>NUCLEOTIDE SEQUENCE [LARGE SCALE GENOMIC DNA]</scope>
    <source>
        <strain evidence="4 5">CBS 129764</strain>
    </source>
</reference>
<feature type="compositionally biased region" description="Polar residues" evidence="2">
    <location>
        <begin position="1206"/>
        <end position="1220"/>
    </location>
</feature>
<feature type="compositionally biased region" description="Low complexity" evidence="2">
    <location>
        <begin position="128"/>
        <end position="137"/>
    </location>
</feature>
<feature type="coiled-coil region" evidence="1">
    <location>
        <begin position="1601"/>
        <end position="1628"/>
    </location>
</feature>
<feature type="compositionally biased region" description="Basic and acidic residues" evidence="2">
    <location>
        <begin position="1802"/>
        <end position="1814"/>
    </location>
</feature>
<dbReference type="Proteomes" id="UP001456524">
    <property type="component" value="Unassembled WGS sequence"/>
</dbReference>
<dbReference type="Gene3D" id="1.20.1270.60">
    <property type="entry name" value="Arfaptin homology (AH) domain/BAR domain"/>
    <property type="match status" value="1"/>
</dbReference>
<feature type="compositionally biased region" description="Polar residues" evidence="2">
    <location>
        <begin position="147"/>
        <end position="162"/>
    </location>
</feature>
<gene>
    <name evidence="4" type="ORF">IWX90DRAFT_115061</name>
</gene>
<feature type="compositionally biased region" description="Polar residues" evidence="2">
    <location>
        <begin position="199"/>
        <end position="224"/>
    </location>
</feature>
<comment type="caution">
    <text evidence="4">The sequence shown here is derived from an EMBL/GenBank/DDBJ whole genome shotgun (WGS) entry which is preliminary data.</text>
</comment>
<dbReference type="Pfam" id="PF00621">
    <property type="entry name" value="RhoGEF"/>
    <property type="match status" value="1"/>
</dbReference>
<feature type="domain" description="DH" evidence="3">
    <location>
        <begin position="1119"/>
        <end position="1346"/>
    </location>
</feature>
<dbReference type="PROSITE" id="PS50010">
    <property type="entry name" value="DH_2"/>
    <property type="match status" value="1"/>
</dbReference>
<keyword evidence="5" id="KW-1185">Reference proteome</keyword>
<dbReference type="Gene3D" id="1.20.900.10">
    <property type="entry name" value="Dbl homology (DH) domain"/>
    <property type="match status" value="1"/>
</dbReference>
<feature type="compositionally biased region" description="Polar residues" evidence="2">
    <location>
        <begin position="590"/>
        <end position="604"/>
    </location>
</feature>
<proteinExistence type="predicted"/>
<dbReference type="InterPro" id="IPR035899">
    <property type="entry name" value="DBL_dom_sf"/>
</dbReference>
<feature type="compositionally biased region" description="Basic and acidic residues" evidence="2">
    <location>
        <begin position="525"/>
        <end position="535"/>
    </location>
</feature>
<keyword evidence="1" id="KW-0175">Coiled coil</keyword>
<dbReference type="SMART" id="SM00325">
    <property type="entry name" value="RhoGEF"/>
    <property type="match status" value="1"/>
</dbReference>
<feature type="region of interest" description="Disordered" evidence="2">
    <location>
        <begin position="929"/>
        <end position="1108"/>
    </location>
</feature>
<feature type="compositionally biased region" description="Polar residues" evidence="2">
    <location>
        <begin position="62"/>
        <end position="73"/>
    </location>
</feature>